<reference evidence="3" key="1">
    <citation type="submission" date="2023-04" db="EMBL/GenBank/DDBJ databases">
        <title>Phytophthora lilii NBRC 32176.</title>
        <authorList>
            <person name="Ichikawa N."/>
            <person name="Sato H."/>
            <person name="Tonouchi N."/>
        </authorList>
    </citation>
    <scope>NUCLEOTIDE SEQUENCE</scope>
    <source>
        <strain evidence="3">NBRC 32176</strain>
    </source>
</reference>
<organism evidence="3 4">
    <name type="scientific">Phytophthora lilii</name>
    <dbReference type="NCBI Taxonomy" id="2077276"/>
    <lineage>
        <taxon>Eukaryota</taxon>
        <taxon>Sar</taxon>
        <taxon>Stramenopiles</taxon>
        <taxon>Oomycota</taxon>
        <taxon>Peronosporomycetes</taxon>
        <taxon>Peronosporales</taxon>
        <taxon>Peronosporaceae</taxon>
        <taxon>Phytophthora</taxon>
    </lineage>
</organism>
<feature type="domain" description="Peptidase A2" evidence="2">
    <location>
        <begin position="134"/>
        <end position="148"/>
    </location>
</feature>
<evidence type="ECO:0000256" key="1">
    <source>
        <dbReference type="ARBA" id="ARBA00022801"/>
    </source>
</evidence>
<gene>
    <name evidence="3" type="ORF">Plil01_001380300</name>
</gene>
<dbReference type="InterPro" id="IPR021109">
    <property type="entry name" value="Peptidase_aspartic_dom_sf"/>
</dbReference>
<keyword evidence="4" id="KW-1185">Reference proteome</keyword>
<comment type="caution">
    <text evidence="3">The sequence shown here is derived from an EMBL/GenBank/DDBJ whole genome shotgun (WGS) entry which is preliminary data.</text>
</comment>
<dbReference type="InterPro" id="IPR001995">
    <property type="entry name" value="Peptidase_A2_cat"/>
</dbReference>
<proteinExistence type="predicted"/>
<sequence length="252" mass="27226">MSQRPRSLIRPPGIGLPQLAEPAVDADYIYASMGRCERPIDDRDKSVIMTGFGDKRGQALDLDCISENDDAGVTATMTEASIASMARLGPRKRGLSQAVKPLPGERMGWWSSQKYDKRKRMRALVQGAVDDARTRILLDTGANVSVVSAALAKRLRLRDIPDHGRSLEVSELDPTEDNPSTAESNTIETLYSSYVCALVGGEPDTVDADTTETAEHTAIVGGLDDYAHELAFLPDLSEVSVSDLNYTGDNAG</sequence>
<dbReference type="EMBL" id="BSXW01000970">
    <property type="protein sequence ID" value="GMF32249.1"/>
    <property type="molecule type" value="Genomic_DNA"/>
</dbReference>
<dbReference type="GO" id="GO:0006508">
    <property type="term" value="P:proteolysis"/>
    <property type="evidence" value="ECO:0007669"/>
    <property type="project" value="InterPro"/>
</dbReference>
<evidence type="ECO:0000259" key="2">
    <source>
        <dbReference type="PROSITE" id="PS50175"/>
    </source>
</evidence>
<evidence type="ECO:0000313" key="4">
    <source>
        <dbReference type="Proteomes" id="UP001165083"/>
    </source>
</evidence>
<accession>A0A9W6X620</accession>
<dbReference type="Pfam" id="PF13650">
    <property type="entry name" value="Asp_protease_2"/>
    <property type="match status" value="1"/>
</dbReference>
<dbReference type="GO" id="GO:0004190">
    <property type="term" value="F:aspartic-type endopeptidase activity"/>
    <property type="evidence" value="ECO:0007669"/>
    <property type="project" value="InterPro"/>
</dbReference>
<dbReference type="PROSITE" id="PS50175">
    <property type="entry name" value="ASP_PROT_RETROV"/>
    <property type="match status" value="1"/>
</dbReference>
<name>A0A9W6X620_9STRA</name>
<dbReference type="AlphaFoldDB" id="A0A9W6X620"/>
<keyword evidence="1" id="KW-0378">Hydrolase</keyword>
<evidence type="ECO:0000313" key="3">
    <source>
        <dbReference type="EMBL" id="GMF32249.1"/>
    </source>
</evidence>
<dbReference type="SUPFAM" id="SSF50630">
    <property type="entry name" value="Acid proteases"/>
    <property type="match status" value="1"/>
</dbReference>
<protein>
    <submittedName>
        <fullName evidence="3">Unnamed protein product</fullName>
    </submittedName>
</protein>
<dbReference type="Gene3D" id="2.40.70.10">
    <property type="entry name" value="Acid Proteases"/>
    <property type="match status" value="1"/>
</dbReference>
<dbReference type="Proteomes" id="UP001165083">
    <property type="component" value="Unassembled WGS sequence"/>
</dbReference>